<geneLocation type="plasmid" evidence="2">
    <name>pRGRH0101</name>
</geneLocation>
<protein>
    <recommendedName>
        <fullName evidence="3">Plasmid recombination enzyme</fullName>
    </recommendedName>
</protein>
<name>A0A0H5PXK5_9ZZZZ</name>
<reference evidence="2" key="2">
    <citation type="submission" date="2015-07" db="EMBL/GenBank/DDBJ databases">
        <title>Plasmids, circular viruses and viroids from rat gut.</title>
        <authorList>
            <person name="Jorgensen T.J."/>
            <person name="Hansen M.A."/>
            <person name="Xu Z."/>
            <person name="Tabak M.A."/>
            <person name="Sorensen S.J."/>
            <person name="Hansen L.H."/>
        </authorList>
    </citation>
    <scope>NUCLEOTIDE SEQUENCE</scope>
    <source>
        <plasmid evidence="2">pRGRH0101</plasmid>
    </source>
</reference>
<evidence type="ECO:0000313" key="2">
    <source>
        <dbReference type="EMBL" id="CRY93910.1"/>
    </source>
</evidence>
<dbReference type="EMBL" id="LN852791">
    <property type="protein sequence ID" value="CRY93910.1"/>
    <property type="molecule type" value="Genomic_DNA"/>
</dbReference>
<keyword evidence="2" id="KW-0614">Plasmid</keyword>
<organism evidence="2">
    <name type="scientific">uncultured prokaryote</name>
    <dbReference type="NCBI Taxonomy" id="198431"/>
    <lineage>
        <taxon>unclassified sequences</taxon>
        <taxon>environmental samples</taxon>
    </lineage>
</organism>
<dbReference type="GO" id="GO:0006310">
    <property type="term" value="P:DNA recombination"/>
    <property type="evidence" value="ECO:0007669"/>
    <property type="project" value="InterPro"/>
</dbReference>
<dbReference type="AlphaFoldDB" id="A0A0H5PXK5"/>
<evidence type="ECO:0008006" key="3">
    <source>
        <dbReference type="Google" id="ProtNLM"/>
    </source>
</evidence>
<dbReference type="Gene3D" id="3.30.930.30">
    <property type="match status" value="1"/>
</dbReference>
<keyword evidence="1" id="KW-0175">Coiled coil</keyword>
<feature type="coiled-coil region" evidence="1">
    <location>
        <begin position="196"/>
        <end position="233"/>
    </location>
</feature>
<evidence type="ECO:0000256" key="1">
    <source>
        <dbReference type="SAM" id="Coils"/>
    </source>
</evidence>
<reference evidence="2" key="1">
    <citation type="submission" date="2015-06" db="EMBL/GenBank/DDBJ databases">
        <authorList>
            <person name="Joergensen T."/>
        </authorList>
    </citation>
    <scope>NUCLEOTIDE SEQUENCE</scope>
    <source>
        <plasmid evidence="2">pRGRH0101</plasmid>
    </source>
</reference>
<dbReference type="CDD" id="cd17242">
    <property type="entry name" value="MobM_relaxase"/>
    <property type="match status" value="1"/>
</dbReference>
<dbReference type="GO" id="GO:0003677">
    <property type="term" value="F:DNA binding"/>
    <property type="evidence" value="ECO:0007669"/>
    <property type="project" value="InterPro"/>
</dbReference>
<dbReference type="NCBIfam" id="NF041497">
    <property type="entry name" value="MobV"/>
    <property type="match status" value="1"/>
</dbReference>
<proteinExistence type="predicted"/>
<dbReference type="Pfam" id="PF01076">
    <property type="entry name" value="Mob_Pre"/>
    <property type="match status" value="1"/>
</dbReference>
<sequence>MANYAKYTKGAMGHMLKHYERATDEHGEYLKFGNQDIDPARTGQNYNLAPVHDQLEFIHRRLDEVYCMKRKDVNVMCTWVVTAPKDLKPGQEAEFFKEAYSFLERKYGKENVVSSYVHKDEKTPHMHFCFMPIVSDLKRNGYKVSAKECVTRTDLNQFHEQLQEHMTSKGIQCSIVNEATLEGNKAIKELKQGTARKTLQKVRKATKEEKANLQNLQKEKAVLNREIEALKDLKGIQGEVLTSQQVKAIKTESVMFDDTKVKISKTDLENLKKTAYVGENATKAYEASKTYLQKAEKSLEAVEQKRREPIPERMERLKLKKKVEDYDKALSKCKPEVKEAFKKAYKAVTEPAKQIVKNVARER</sequence>
<accession>A0A0H5PXK5</accession>
<dbReference type="InterPro" id="IPR001668">
    <property type="entry name" value="Mob_Pre"/>
</dbReference>